<dbReference type="OrthoDB" id="9807829at2"/>
<dbReference type="Pfam" id="PF00849">
    <property type="entry name" value="PseudoU_synth_2"/>
    <property type="match status" value="1"/>
</dbReference>
<dbReference type="InterPro" id="IPR006224">
    <property type="entry name" value="PsdUridine_synth_RluA-like_CS"/>
</dbReference>
<sequence length="273" mass="30691">MRDFLLTKLGPARDEVDPMLAAGAFVDPGGVPLTGDEPYTPHTFIWFHRRLRDEVTVPGELVVLHRDERLVVFDKPHFLSTIPRGRHVLQSAVVRARQALDLPELTAAHRLDRATAGVLLMTTEKRWRAAYQSLFSARTVEKTYEAIAPLRPDLTFPLEVESHLVKRVGTMQAETLDLPPNACTRIDLLETHDGWGRYDVRPVTGRTHQIRAHFTQLGIPLAGDPLYPDVLDIDIDDFSSPLALLSRSLAFTDPVDGTPRHFTSGRTLSWPTR</sequence>
<evidence type="ECO:0000313" key="6">
    <source>
        <dbReference type="Proteomes" id="UP000275256"/>
    </source>
</evidence>
<feature type="domain" description="Pseudouridine synthase RsuA/RluA-like" evidence="4">
    <location>
        <begin position="70"/>
        <end position="215"/>
    </location>
</feature>
<dbReference type="InterPro" id="IPR006145">
    <property type="entry name" value="PsdUridine_synth_RsuA/RluA"/>
</dbReference>
<evidence type="ECO:0000313" key="5">
    <source>
        <dbReference type="EMBL" id="RMB62476.1"/>
    </source>
</evidence>
<evidence type="ECO:0000256" key="1">
    <source>
        <dbReference type="ARBA" id="ARBA00000073"/>
    </source>
</evidence>
<dbReference type="GO" id="GO:0140098">
    <property type="term" value="F:catalytic activity, acting on RNA"/>
    <property type="evidence" value="ECO:0007669"/>
    <property type="project" value="UniProtKB-ARBA"/>
</dbReference>
<dbReference type="PANTHER" id="PTHR21600:SF84">
    <property type="entry name" value="PSEUDOURIDINE SYNTHASE RSUA_RLUA-LIKE DOMAIN-CONTAINING PROTEIN"/>
    <property type="match status" value="1"/>
</dbReference>
<dbReference type="AlphaFoldDB" id="A0A3M0GYU2"/>
<gene>
    <name evidence="5" type="ORF">EAX62_04865</name>
</gene>
<dbReference type="PROSITE" id="PS01129">
    <property type="entry name" value="PSI_RLU"/>
    <property type="match status" value="1"/>
</dbReference>
<dbReference type="Proteomes" id="UP000275256">
    <property type="component" value="Unassembled WGS sequence"/>
</dbReference>
<dbReference type="Gene3D" id="3.30.2350.10">
    <property type="entry name" value="Pseudouridine synthase"/>
    <property type="match status" value="1"/>
</dbReference>
<dbReference type="EMBL" id="REFW01000001">
    <property type="protein sequence ID" value="RMB62476.1"/>
    <property type="molecule type" value="Genomic_DNA"/>
</dbReference>
<dbReference type="GO" id="GO:0009982">
    <property type="term" value="F:pseudouridine synthase activity"/>
    <property type="evidence" value="ECO:0007669"/>
    <property type="project" value="InterPro"/>
</dbReference>
<comment type="caution">
    <text evidence="5">The sequence shown here is derived from an EMBL/GenBank/DDBJ whole genome shotgun (WGS) entry which is preliminary data.</text>
</comment>
<name>A0A3M0GYU2_9ACTN</name>
<keyword evidence="6" id="KW-1185">Reference proteome</keyword>
<evidence type="ECO:0000256" key="2">
    <source>
        <dbReference type="ARBA" id="ARBA00031870"/>
    </source>
</evidence>
<proteinExistence type="predicted"/>
<accession>A0A3M0GYU2</accession>
<dbReference type="InterPro" id="IPR020103">
    <property type="entry name" value="PsdUridine_synth_cat_dom_sf"/>
</dbReference>
<dbReference type="GO" id="GO:0000455">
    <property type="term" value="P:enzyme-directed rRNA pseudouridine synthesis"/>
    <property type="evidence" value="ECO:0007669"/>
    <property type="project" value="TreeGrafter"/>
</dbReference>
<dbReference type="RefSeq" id="WP_121901025.1">
    <property type="nucleotide sequence ID" value="NZ_REFW01000001.1"/>
</dbReference>
<dbReference type="GO" id="GO:0003723">
    <property type="term" value="F:RNA binding"/>
    <property type="evidence" value="ECO:0007669"/>
    <property type="project" value="InterPro"/>
</dbReference>
<dbReference type="InterPro" id="IPR050188">
    <property type="entry name" value="RluA_PseudoU_synthase"/>
</dbReference>
<comment type="catalytic activity">
    <reaction evidence="1">
        <text>a uridine in RNA = a pseudouridine in RNA</text>
        <dbReference type="Rhea" id="RHEA:48348"/>
        <dbReference type="Rhea" id="RHEA-COMP:12068"/>
        <dbReference type="Rhea" id="RHEA-COMP:12069"/>
        <dbReference type="ChEBI" id="CHEBI:65314"/>
        <dbReference type="ChEBI" id="CHEBI:65315"/>
    </reaction>
</comment>
<dbReference type="PANTHER" id="PTHR21600">
    <property type="entry name" value="MITOCHONDRIAL RNA PSEUDOURIDINE SYNTHASE"/>
    <property type="match status" value="1"/>
</dbReference>
<protein>
    <recommendedName>
        <fullName evidence="2">RNA pseudouridylate synthase</fullName>
    </recommendedName>
    <alternativeName>
        <fullName evidence="3">RNA-uridine isomerase</fullName>
    </alternativeName>
</protein>
<reference evidence="5 6" key="1">
    <citation type="submission" date="2018-10" db="EMBL/GenBank/DDBJ databases">
        <title>Tessaracoccus antarcticuss sp. nov., isolated from sediment.</title>
        <authorList>
            <person name="Zhou L.Y."/>
            <person name="Du Z.J."/>
        </authorList>
    </citation>
    <scope>NUCLEOTIDE SEQUENCE [LARGE SCALE GENOMIC DNA]</scope>
    <source>
        <strain evidence="5 6">JDX10</strain>
    </source>
</reference>
<evidence type="ECO:0000259" key="4">
    <source>
        <dbReference type="Pfam" id="PF00849"/>
    </source>
</evidence>
<dbReference type="SUPFAM" id="SSF55120">
    <property type="entry name" value="Pseudouridine synthase"/>
    <property type="match status" value="1"/>
</dbReference>
<organism evidence="5 6">
    <name type="scientific">Tessaracoccus antarcticus</name>
    <dbReference type="NCBI Taxonomy" id="2479848"/>
    <lineage>
        <taxon>Bacteria</taxon>
        <taxon>Bacillati</taxon>
        <taxon>Actinomycetota</taxon>
        <taxon>Actinomycetes</taxon>
        <taxon>Propionibacteriales</taxon>
        <taxon>Propionibacteriaceae</taxon>
        <taxon>Tessaracoccus</taxon>
    </lineage>
</organism>
<evidence type="ECO:0000256" key="3">
    <source>
        <dbReference type="ARBA" id="ARBA00033164"/>
    </source>
</evidence>